<keyword evidence="2" id="KW-1185">Reference proteome</keyword>
<dbReference type="Pfam" id="PF03114">
    <property type="entry name" value="BAR"/>
    <property type="match status" value="1"/>
</dbReference>
<sequence length="213" mass="25188">MGGVEQTQYSTQFMESCNDIDNYKLVVEYLTSHLMGMVQRNPKLILHPMERMEFEYRDNENPFEALFPALSNACELLKEGGNELKKQIDVTAKLGPLHRDFHRRARRSLRSIRLFLCIEFDELCEARKVLNERRQDMDFAKHELKNAKAPEVVEMKNLVYENAQKHFESQLQKVLQLLDQFPTWKEAHLKDVLSFHTVYKLYHEQMSHALTSK</sequence>
<dbReference type="InterPro" id="IPR027267">
    <property type="entry name" value="AH/BAR_dom_sf"/>
</dbReference>
<feature type="domain" description="BAR" evidence="1">
    <location>
        <begin position="1"/>
        <end position="210"/>
    </location>
</feature>
<dbReference type="WBParaSite" id="PSU_v2.g3734.t1">
    <property type="protein sequence ID" value="PSU_v2.g3734.t1"/>
    <property type="gene ID" value="PSU_v2.g3734"/>
</dbReference>
<dbReference type="InterPro" id="IPR004148">
    <property type="entry name" value="BAR_dom"/>
</dbReference>
<protein>
    <submittedName>
        <fullName evidence="3">BAR domain-containing protein</fullName>
    </submittedName>
</protein>
<accession>A0A914YVQ3</accession>
<dbReference type="SUPFAM" id="SSF103657">
    <property type="entry name" value="BAR/IMD domain-like"/>
    <property type="match status" value="1"/>
</dbReference>
<proteinExistence type="predicted"/>
<dbReference type="GO" id="GO:0005737">
    <property type="term" value="C:cytoplasm"/>
    <property type="evidence" value="ECO:0007669"/>
    <property type="project" value="InterPro"/>
</dbReference>
<evidence type="ECO:0000313" key="2">
    <source>
        <dbReference type="Proteomes" id="UP000887577"/>
    </source>
</evidence>
<reference evidence="3" key="1">
    <citation type="submission" date="2022-11" db="UniProtKB">
        <authorList>
            <consortium name="WormBaseParasite"/>
        </authorList>
    </citation>
    <scope>IDENTIFICATION</scope>
</reference>
<evidence type="ECO:0000259" key="1">
    <source>
        <dbReference type="Pfam" id="PF03114"/>
    </source>
</evidence>
<dbReference type="AlphaFoldDB" id="A0A914YVQ3"/>
<dbReference type="Gene3D" id="1.20.1270.60">
    <property type="entry name" value="Arfaptin homology (AH) domain/BAR domain"/>
    <property type="match status" value="1"/>
</dbReference>
<name>A0A914YVQ3_9BILA</name>
<organism evidence="2 3">
    <name type="scientific">Panagrolaimus superbus</name>
    <dbReference type="NCBI Taxonomy" id="310955"/>
    <lineage>
        <taxon>Eukaryota</taxon>
        <taxon>Metazoa</taxon>
        <taxon>Ecdysozoa</taxon>
        <taxon>Nematoda</taxon>
        <taxon>Chromadorea</taxon>
        <taxon>Rhabditida</taxon>
        <taxon>Tylenchina</taxon>
        <taxon>Panagrolaimomorpha</taxon>
        <taxon>Panagrolaimoidea</taxon>
        <taxon>Panagrolaimidae</taxon>
        <taxon>Panagrolaimus</taxon>
    </lineage>
</organism>
<dbReference type="Proteomes" id="UP000887577">
    <property type="component" value="Unplaced"/>
</dbReference>
<evidence type="ECO:0000313" key="3">
    <source>
        <dbReference type="WBParaSite" id="PSU_v2.g3734.t1"/>
    </source>
</evidence>